<keyword evidence="1" id="KW-0175">Coiled coil</keyword>
<evidence type="ECO:0000313" key="3">
    <source>
        <dbReference type="Proteomes" id="UP001461498"/>
    </source>
</evidence>
<proteinExistence type="predicted"/>
<dbReference type="Proteomes" id="UP001461498">
    <property type="component" value="Unassembled WGS sequence"/>
</dbReference>
<feature type="coiled-coil region" evidence="1">
    <location>
        <begin position="190"/>
        <end position="217"/>
    </location>
</feature>
<dbReference type="AlphaFoldDB" id="A0AAW1D2V5"/>
<keyword evidence="3" id="KW-1185">Reference proteome</keyword>
<feature type="coiled-coil region" evidence="1">
    <location>
        <begin position="70"/>
        <end position="140"/>
    </location>
</feature>
<evidence type="ECO:0000313" key="2">
    <source>
        <dbReference type="EMBL" id="KAK9503187.1"/>
    </source>
</evidence>
<evidence type="ECO:0000256" key="1">
    <source>
        <dbReference type="SAM" id="Coils"/>
    </source>
</evidence>
<name>A0AAW1D2V5_9HEMI</name>
<protein>
    <submittedName>
        <fullName evidence="2">Uncharacterized protein</fullName>
    </submittedName>
</protein>
<gene>
    <name evidence="2" type="ORF">O3M35_011809</name>
</gene>
<sequence>MATNVNKNLQIKLIELKQKAAEAEELRERRDKLIETFEKLNLDIPIEIKLNYDSSTELDNEGLRDKVRYYNNENRNLENYLNACNKIKDESEMLIRENHKLKRDLEMLQSTEKLDLKDYIKHVVERLKLLETERDKLMDRLLSKDCKIDIMTSKLSHILVQLQEPIKELKAKEQQDSANLSNDEKLLLKLAEISVSNDQLKTRIEQLKELTTELYNEYDLITDKIIKYLEQLDKVGRDPEALIEKRTNSDSTY</sequence>
<organism evidence="2 3">
    <name type="scientific">Rhynocoris fuscipes</name>
    <dbReference type="NCBI Taxonomy" id="488301"/>
    <lineage>
        <taxon>Eukaryota</taxon>
        <taxon>Metazoa</taxon>
        <taxon>Ecdysozoa</taxon>
        <taxon>Arthropoda</taxon>
        <taxon>Hexapoda</taxon>
        <taxon>Insecta</taxon>
        <taxon>Pterygota</taxon>
        <taxon>Neoptera</taxon>
        <taxon>Paraneoptera</taxon>
        <taxon>Hemiptera</taxon>
        <taxon>Heteroptera</taxon>
        <taxon>Panheteroptera</taxon>
        <taxon>Cimicomorpha</taxon>
        <taxon>Reduviidae</taxon>
        <taxon>Harpactorinae</taxon>
        <taxon>Harpactorini</taxon>
        <taxon>Rhynocoris</taxon>
    </lineage>
</organism>
<feature type="coiled-coil region" evidence="1">
    <location>
        <begin position="6"/>
        <end position="43"/>
    </location>
</feature>
<dbReference type="EMBL" id="JAPXFL010000008">
    <property type="protein sequence ID" value="KAK9503187.1"/>
    <property type="molecule type" value="Genomic_DNA"/>
</dbReference>
<accession>A0AAW1D2V5</accession>
<comment type="caution">
    <text evidence="2">The sequence shown here is derived from an EMBL/GenBank/DDBJ whole genome shotgun (WGS) entry which is preliminary data.</text>
</comment>
<reference evidence="2 3" key="1">
    <citation type="submission" date="2022-12" db="EMBL/GenBank/DDBJ databases">
        <title>Chromosome-level genome assembly of true bugs.</title>
        <authorList>
            <person name="Ma L."/>
            <person name="Li H."/>
        </authorList>
    </citation>
    <scope>NUCLEOTIDE SEQUENCE [LARGE SCALE GENOMIC DNA]</scope>
    <source>
        <strain evidence="2">Lab_2022b</strain>
    </source>
</reference>